<comment type="caution">
    <text evidence="2">The sequence shown here is derived from an EMBL/GenBank/DDBJ whole genome shotgun (WGS) entry which is preliminary data.</text>
</comment>
<keyword evidence="3" id="KW-1185">Reference proteome</keyword>
<accession>A0A5J9UX37</accession>
<dbReference type="PANTHER" id="PTHR46413">
    <property type="entry name" value="HEAVY METAL-ASSOCIATED ISOPRENYLATED PLANT PROTEIN 6"/>
    <property type="match status" value="1"/>
</dbReference>
<dbReference type="PROSITE" id="PS50846">
    <property type="entry name" value="HMA_2"/>
    <property type="match status" value="1"/>
</dbReference>
<reference evidence="2 3" key="1">
    <citation type="journal article" date="2019" name="Sci. Rep.">
        <title>A high-quality genome of Eragrostis curvula grass provides insights into Poaceae evolution and supports new strategies to enhance forage quality.</title>
        <authorList>
            <person name="Carballo J."/>
            <person name="Santos B.A.C.M."/>
            <person name="Zappacosta D."/>
            <person name="Garbus I."/>
            <person name="Selva J.P."/>
            <person name="Gallo C.A."/>
            <person name="Diaz A."/>
            <person name="Albertini E."/>
            <person name="Caccamo M."/>
            <person name="Echenique V."/>
        </authorList>
    </citation>
    <scope>NUCLEOTIDE SEQUENCE [LARGE SCALE GENOMIC DNA]</scope>
    <source>
        <strain evidence="3">cv. Victoria</strain>
        <tissue evidence="2">Leaf</tissue>
    </source>
</reference>
<dbReference type="Gramene" id="TVU27707">
    <property type="protein sequence ID" value="TVU27707"/>
    <property type="gene ID" value="EJB05_19204"/>
</dbReference>
<dbReference type="PANTHER" id="PTHR46413:SF19">
    <property type="entry name" value="HMA DOMAIN-CONTAINING PROTEIN"/>
    <property type="match status" value="1"/>
</dbReference>
<dbReference type="AlphaFoldDB" id="A0A5J9UX37"/>
<dbReference type="GO" id="GO:0046872">
    <property type="term" value="F:metal ion binding"/>
    <property type="evidence" value="ECO:0007669"/>
    <property type="project" value="InterPro"/>
</dbReference>
<dbReference type="InterPro" id="IPR006121">
    <property type="entry name" value="HMA_dom"/>
</dbReference>
<sequence>MGKEQRKDTGHESRIYVLKVDMHCECTGCIKKITDGIKEISLSEGVEHADLVLETGEVIVVGEMNPERFCCLLHEVTKKSVKIVTQSNLCEGRTARAQQTKNLFLQMMGSANSSVGKPVIFVWN</sequence>
<gene>
    <name evidence="2" type="ORF">EJB05_19204</name>
</gene>
<name>A0A5J9UX37_9POAL</name>
<organism evidence="2 3">
    <name type="scientific">Eragrostis curvula</name>
    <name type="common">weeping love grass</name>
    <dbReference type="NCBI Taxonomy" id="38414"/>
    <lineage>
        <taxon>Eukaryota</taxon>
        <taxon>Viridiplantae</taxon>
        <taxon>Streptophyta</taxon>
        <taxon>Embryophyta</taxon>
        <taxon>Tracheophyta</taxon>
        <taxon>Spermatophyta</taxon>
        <taxon>Magnoliopsida</taxon>
        <taxon>Liliopsida</taxon>
        <taxon>Poales</taxon>
        <taxon>Poaceae</taxon>
        <taxon>PACMAD clade</taxon>
        <taxon>Chloridoideae</taxon>
        <taxon>Eragrostideae</taxon>
        <taxon>Eragrostidinae</taxon>
        <taxon>Eragrostis</taxon>
    </lineage>
</organism>
<dbReference type="InterPro" id="IPR044594">
    <property type="entry name" value="HIPP01/3/5/6"/>
</dbReference>
<evidence type="ECO:0000259" key="1">
    <source>
        <dbReference type="PROSITE" id="PS50846"/>
    </source>
</evidence>
<proteinExistence type="predicted"/>
<evidence type="ECO:0000313" key="2">
    <source>
        <dbReference type="EMBL" id="TVU27707.1"/>
    </source>
</evidence>
<feature type="domain" description="HMA" evidence="1">
    <location>
        <begin position="13"/>
        <end position="81"/>
    </location>
</feature>
<dbReference type="Proteomes" id="UP000324897">
    <property type="component" value="Chromosome 1"/>
</dbReference>
<protein>
    <recommendedName>
        <fullName evidence="1">HMA domain-containing protein</fullName>
    </recommendedName>
</protein>
<dbReference type="Gene3D" id="3.30.70.100">
    <property type="match status" value="1"/>
</dbReference>
<dbReference type="InterPro" id="IPR036163">
    <property type="entry name" value="HMA_dom_sf"/>
</dbReference>
<dbReference type="OrthoDB" id="628953at2759"/>
<dbReference type="SUPFAM" id="SSF55008">
    <property type="entry name" value="HMA, heavy metal-associated domain"/>
    <property type="match status" value="1"/>
</dbReference>
<evidence type="ECO:0000313" key="3">
    <source>
        <dbReference type="Proteomes" id="UP000324897"/>
    </source>
</evidence>
<dbReference type="EMBL" id="RWGY01000011">
    <property type="protein sequence ID" value="TVU27707.1"/>
    <property type="molecule type" value="Genomic_DNA"/>
</dbReference>